<dbReference type="InterPro" id="IPR007325">
    <property type="entry name" value="KFase/CYL"/>
</dbReference>
<feature type="binding site" evidence="9">
    <location>
        <position position="53"/>
    </location>
    <ligand>
        <name>Zn(2+)</name>
        <dbReference type="ChEBI" id="CHEBI:29105"/>
        <label>2</label>
    </ligand>
</feature>
<evidence type="ECO:0000256" key="4">
    <source>
        <dbReference type="ARBA" id="ARBA00022801"/>
    </source>
</evidence>
<comment type="similarity">
    <text evidence="9">Belongs to the Cyclase 1 superfamily. KynB family.</text>
</comment>
<dbReference type="UniPathway" id="UPA00333">
    <property type="reaction ID" value="UER00454"/>
</dbReference>
<reference evidence="11" key="1">
    <citation type="submission" date="2016-09" db="EMBL/GenBank/DDBJ databases">
        <authorList>
            <person name="Varghese N."/>
            <person name="Submissions S."/>
        </authorList>
    </citation>
    <scope>NUCLEOTIDE SEQUENCE [LARGE SCALE GENOMIC DNA]</scope>
    <source>
        <strain evidence="11">25nlg</strain>
    </source>
</reference>
<evidence type="ECO:0000313" key="11">
    <source>
        <dbReference type="Proteomes" id="UP000242662"/>
    </source>
</evidence>
<dbReference type="PANTHER" id="PTHR31118:SF32">
    <property type="entry name" value="KYNURENINE FORMAMIDASE"/>
    <property type="match status" value="1"/>
</dbReference>
<keyword evidence="3 9" id="KW-0479">Metal-binding</keyword>
<comment type="pathway">
    <text evidence="8 9">Amino-acid degradation; L-tryptophan degradation via kynurenine pathway; L-kynurenine from L-tryptophan: step 2/2.</text>
</comment>
<feature type="binding site" evidence="9">
    <location>
        <position position="17"/>
    </location>
    <ligand>
        <name>substrate</name>
    </ligand>
</feature>
<dbReference type="AlphaFoldDB" id="A0A1G6HF23"/>
<comment type="catalytic activity">
    <reaction evidence="7 9">
        <text>N-formyl-L-kynurenine + H2O = L-kynurenine + formate + H(+)</text>
        <dbReference type="Rhea" id="RHEA:13009"/>
        <dbReference type="ChEBI" id="CHEBI:15377"/>
        <dbReference type="ChEBI" id="CHEBI:15378"/>
        <dbReference type="ChEBI" id="CHEBI:15740"/>
        <dbReference type="ChEBI" id="CHEBI:57959"/>
        <dbReference type="ChEBI" id="CHEBI:58629"/>
        <dbReference type="EC" id="3.5.1.9"/>
    </reaction>
</comment>
<evidence type="ECO:0000313" key="10">
    <source>
        <dbReference type="EMBL" id="SDB92046.1"/>
    </source>
</evidence>
<dbReference type="NCBIfam" id="TIGR03035">
    <property type="entry name" value="trp_arylform"/>
    <property type="match status" value="1"/>
</dbReference>
<feature type="binding site" evidence="9">
    <location>
        <position position="170"/>
    </location>
    <ligand>
        <name>Zn(2+)</name>
        <dbReference type="ChEBI" id="CHEBI:29105"/>
        <label>1</label>
    </ligand>
</feature>
<dbReference type="STRING" id="1464122.SAMN05421737_103191"/>
<dbReference type="RefSeq" id="WP_090775040.1">
    <property type="nucleotide sequence ID" value="NZ_FMYM01000003.1"/>
</dbReference>
<evidence type="ECO:0000256" key="8">
    <source>
        <dbReference type="ARBA" id="ARBA00060547"/>
    </source>
</evidence>
<feature type="binding site" evidence="9">
    <location>
        <position position="170"/>
    </location>
    <ligand>
        <name>Zn(2+)</name>
        <dbReference type="ChEBI" id="CHEBI:29105"/>
        <label>2</label>
    </ligand>
</feature>
<keyword evidence="4 9" id="KW-0378">Hydrolase</keyword>
<dbReference type="GO" id="GO:0008270">
    <property type="term" value="F:zinc ion binding"/>
    <property type="evidence" value="ECO:0007669"/>
    <property type="project" value="UniProtKB-UniRule"/>
</dbReference>
<keyword evidence="11" id="KW-1185">Reference proteome</keyword>
<gene>
    <name evidence="9" type="primary">kynB</name>
    <name evidence="10" type="ORF">SAMN05421737_103191</name>
</gene>
<evidence type="ECO:0000256" key="1">
    <source>
        <dbReference type="ARBA" id="ARBA00002204"/>
    </source>
</evidence>
<dbReference type="GO" id="GO:0004061">
    <property type="term" value="F:arylformamidase activity"/>
    <property type="evidence" value="ECO:0007669"/>
    <property type="project" value="UniProtKB-UniRule"/>
</dbReference>
<feature type="binding site" evidence="9">
    <location>
        <position position="158"/>
    </location>
    <ligand>
        <name>Zn(2+)</name>
        <dbReference type="ChEBI" id="CHEBI:29105"/>
        <label>2</label>
    </ligand>
</feature>
<evidence type="ECO:0000256" key="9">
    <source>
        <dbReference type="HAMAP-Rule" id="MF_01969"/>
    </source>
</evidence>
<name>A0A1G6HF23_9BACI</name>
<dbReference type="Gene3D" id="3.50.30.50">
    <property type="entry name" value="Putative cyclase"/>
    <property type="match status" value="1"/>
</dbReference>
<protein>
    <recommendedName>
        <fullName evidence="9">Kynurenine formamidase</fullName>
        <shortName evidence="9">KFA</shortName>
        <shortName evidence="9">KFase</shortName>
        <ecNumber evidence="9">3.5.1.9</ecNumber>
    </recommendedName>
    <alternativeName>
        <fullName evidence="9">Arylformamidase</fullName>
    </alternativeName>
    <alternativeName>
        <fullName evidence="9">N-formylkynurenine formamidase</fullName>
        <shortName evidence="9">FKF</shortName>
    </alternativeName>
</protein>
<dbReference type="Pfam" id="PF04199">
    <property type="entry name" value="Cyclase"/>
    <property type="match status" value="1"/>
</dbReference>
<dbReference type="InterPro" id="IPR017484">
    <property type="entry name" value="Kynurenine_formamidase_bac"/>
</dbReference>
<evidence type="ECO:0000256" key="6">
    <source>
        <dbReference type="ARBA" id="ARBA00023079"/>
    </source>
</evidence>
<dbReference type="GO" id="GO:0004328">
    <property type="term" value="F:formamidase activity"/>
    <property type="evidence" value="ECO:0007669"/>
    <property type="project" value="InterPro"/>
</dbReference>
<dbReference type="PANTHER" id="PTHR31118">
    <property type="entry name" value="CYCLASE-LIKE PROTEIN 2"/>
    <property type="match status" value="1"/>
</dbReference>
<accession>A0A1G6HF23</accession>
<dbReference type="EMBL" id="FMYM01000003">
    <property type="protein sequence ID" value="SDB92046.1"/>
    <property type="molecule type" value="Genomic_DNA"/>
</dbReference>
<sequence>MTWIDISQPLSASIAHWPGDTPFSYRLVATKETTGSVNVGSIQMSAHTGTHVDAPFHFDDNGDRIDELPLSTYIGDAYVIEAIGVKEISQSLLEGIVPKNTKRLLVKTKTQTNEHIFPDTLPAVTPEAAAYLQTMGVILLGVDVPSVDEPTSKELAGHHALAKSGIAILENIQLAHVTSGYYELIALPLRLVGADGSPVRAVLRPIQSKE</sequence>
<organism evidence="10 11">
    <name type="scientific">Shouchella lonarensis</name>
    <dbReference type="NCBI Taxonomy" id="1464122"/>
    <lineage>
        <taxon>Bacteria</taxon>
        <taxon>Bacillati</taxon>
        <taxon>Bacillota</taxon>
        <taxon>Bacilli</taxon>
        <taxon>Bacillales</taxon>
        <taxon>Bacillaceae</taxon>
        <taxon>Shouchella</taxon>
    </lineage>
</organism>
<keyword evidence="5 9" id="KW-0862">Zinc</keyword>
<dbReference type="EC" id="3.5.1.9" evidence="9"/>
<dbReference type="GO" id="GO:0019441">
    <property type="term" value="P:L-tryptophan catabolic process to kynurenine"/>
    <property type="evidence" value="ECO:0007669"/>
    <property type="project" value="UniProtKB-UniRule"/>
</dbReference>
<evidence type="ECO:0000256" key="2">
    <source>
        <dbReference type="ARBA" id="ARBA00011738"/>
    </source>
</evidence>
<dbReference type="OrthoDB" id="9796085at2"/>
<comment type="subunit">
    <text evidence="2 9">Homodimer.</text>
</comment>
<feature type="active site" description="Proton donor/acceptor" evidence="9">
    <location>
        <position position="57"/>
    </location>
</feature>
<dbReference type="InterPro" id="IPR037175">
    <property type="entry name" value="KFase_sf"/>
</dbReference>
<feature type="binding site" evidence="9">
    <location>
        <position position="47"/>
    </location>
    <ligand>
        <name>Zn(2+)</name>
        <dbReference type="ChEBI" id="CHEBI:29105"/>
        <label>1</label>
    </ligand>
</feature>
<evidence type="ECO:0000256" key="5">
    <source>
        <dbReference type="ARBA" id="ARBA00022833"/>
    </source>
</evidence>
<feature type="binding site" evidence="9">
    <location>
        <position position="51"/>
    </location>
    <ligand>
        <name>Zn(2+)</name>
        <dbReference type="ChEBI" id="CHEBI:29105"/>
        <label>1</label>
    </ligand>
</feature>
<keyword evidence="6 9" id="KW-0823">Tryptophan catabolism</keyword>
<dbReference type="SUPFAM" id="SSF102198">
    <property type="entry name" value="Putative cyclase"/>
    <property type="match status" value="1"/>
</dbReference>
<evidence type="ECO:0000256" key="3">
    <source>
        <dbReference type="ARBA" id="ARBA00022723"/>
    </source>
</evidence>
<dbReference type="FunFam" id="3.50.30.50:FF:000001">
    <property type="entry name" value="Kynurenine formamidase"/>
    <property type="match status" value="1"/>
</dbReference>
<comment type="cofactor">
    <cofactor evidence="9">
        <name>Zn(2+)</name>
        <dbReference type="ChEBI" id="CHEBI:29105"/>
    </cofactor>
    <text evidence="9">Binds 2 zinc ions per subunit.</text>
</comment>
<dbReference type="Proteomes" id="UP000242662">
    <property type="component" value="Unassembled WGS sequence"/>
</dbReference>
<evidence type="ECO:0000256" key="7">
    <source>
        <dbReference type="ARBA" id="ARBA00048496"/>
    </source>
</evidence>
<feature type="binding site" evidence="9">
    <location>
        <position position="53"/>
    </location>
    <ligand>
        <name>Zn(2+)</name>
        <dbReference type="ChEBI" id="CHEBI:29105"/>
        <label>1</label>
    </ligand>
</feature>
<comment type="function">
    <text evidence="1 9">Catalyzes the hydrolysis of N-formyl-L-kynurenine to L-kynurenine, the second step in the kynurenine pathway of tryptophan degradation.</text>
</comment>
<proteinExistence type="inferred from homology"/>
<dbReference type="HAMAP" id="MF_01969">
    <property type="entry name" value="KynB"/>
    <property type="match status" value="1"/>
</dbReference>